<evidence type="ECO:0000256" key="1">
    <source>
        <dbReference type="ARBA" id="ARBA00022490"/>
    </source>
</evidence>
<feature type="domain" description="EngC GTPase" evidence="12">
    <location>
        <begin position="137"/>
        <end position="284"/>
    </location>
</feature>
<evidence type="ECO:0000256" key="9">
    <source>
        <dbReference type="ARBA" id="ARBA00023134"/>
    </source>
</evidence>
<evidence type="ECO:0000256" key="2">
    <source>
        <dbReference type="ARBA" id="ARBA00022517"/>
    </source>
</evidence>
<dbReference type="eggNOG" id="COG1162">
    <property type="taxonomic scope" value="Bacteria"/>
</dbReference>
<dbReference type="GO" id="GO:0005737">
    <property type="term" value="C:cytoplasm"/>
    <property type="evidence" value="ECO:0007669"/>
    <property type="project" value="UniProtKB-SubCell"/>
</dbReference>
<keyword evidence="8 10" id="KW-0694">RNA-binding</keyword>
<keyword evidence="3 10" id="KW-0479">Metal-binding</keyword>
<keyword evidence="2 10" id="KW-0690">Ribosome biogenesis</keyword>
<comment type="subunit">
    <text evidence="10">Monomer. Associates with 30S ribosomal subunit, binds 16S rRNA.</text>
</comment>
<comment type="cofactor">
    <cofactor evidence="10">
        <name>Zn(2+)</name>
        <dbReference type="ChEBI" id="CHEBI:29105"/>
    </cofactor>
    <text evidence="10">Binds 1 zinc ion per subunit.</text>
</comment>
<dbReference type="PROSITE" id="PS50936">
    <property type="entry name" value="ENGC_GTPASE"/>
    <property type="match status" value="1"/>
</dbReference>
<feature type="region of interest" description="Disordered" evidence="11">
    <location>
        <begin position="243"/>
        <end position="265"/>
    </location>
</feature>
<dbReference type="CDD" id="cd01854">
    <property type="entry name" value="YjeQ_EngC"/>
    <property type="match status" value="1"/>
</dbReference>
<dbReference type="NCBIfam" id="TIGR00157">
    <property type="entry name" value="ribosome small subunit-dependent GTPase A"/>
    <property type="match status" value="1"/>
</dbReference>
<dbReference type="HAMAP" id="MF_01820">
    <property type="entry name" value="GTPase_RsgA"/>
    <property type="match status" value="1"/>
</dbReference>
<feature type="domain" description="CP-type G" evidence="13">
    <location>
        <begin position="131"/>
        <end position="286"/>
    </location>
</feature>
<keyword evidence="7 10" id="KW-0862">Zinc</keyword>
<comment type="similarity">
    <text evidence="10">Belongs to the TRAFAC class YlqF/YawG GTPase family. RsgA subfamily.</text>
</comment>
<keyword evidence="15" id="KW-1185">Reference proteome</keyword>
<feature type="binding site" evidence="10">
    <location>
        <position position="309"/>
    </location>
    <ligand>
        <name>Zn(2+)</name>
        <dbReference type="ChEBI" id="CHEBI:29105"/>
    </ligand>
</feature>
<dbReference type="Pfam" id="PF03193">
    <property type="entry name" value="RsgA_GTPase"/>
    <property type="match status" value="1"/>
</dbReference>
<evidence type="ECO:0000259" key="12">
    <source>
        <dbReference type="PROSITE" id="PS50936"/>
    </source>
</evidence>
<dbReference type="InterPro" id="IPR030378">
    <property type="entry name" value="G_CP_dom"/>
</dbReference>
<dbReference type="STRING" id="298386.PBPRB0385"/>
<dbReference type="EC" id="3.6.1.-" evidence="10"/>
<proteinExistence type="inferred from homology"/>
<accession>Q6LKC2</accession>
<evidence type="ECO:0000256" key="3">
    <source>
        <dbReference type="ARBA" id="ARBA00022723"/>
    </source>
</evidence>
<dbReference type="GO" id="GO:0046872">
    <property type="term" value="F:metal ion binding"/>
    <property type="evidence" value="ECO:0007669"/>
    <property type="project" value="UniProtKB-KW"/>
</dbReference>
<dbReference type="GO" id="GO:0005525">
    <property type="term" value="F:GTP binding"/>
    <property type="evidence" value="ECO:0007669"/>
    <property type="project" value="UniProtKB-UniRule"/>
</dbReference>
<feature type="binding site" evidence="10">
    <location>
        <position position="314"/>
    </location>
    <ligand>
        <name>Zn(2+)</name>
        <dbReference type="ChEBI" id="CHEBI:29105"/>
    </ligand>
</feature>
<dbReference type="EMBL" id="CR378676">
    <property type="protein sequence ID" value="CAG22258.1"/>
    <property type="molecule type" value="Genomic_DNA"/>
</dbReference>
<name>Q6LKC2_PHOPR</name>
<dbReference type="PANTHER" id="PTHR32120">
    <property type="entry name" value="SMALL RIBOSOMAL SUBUNIT BIOGENESIS GTPASE RSGA"/>
    <property type="match status" value="1"/>
</dbReference>
<sequence length="382" mass="43182">MRQRHFTFCRFYSIKRNWTQLQCYVRIDKKKFARIIMNSALSLPQLGWHAYFQQQLSLKELETCQIGRVLAHHRSLYVIQTEAGSFSLEIRPSMPVLTVGDWILLDSEQQLIRLLDRLTLLSRKAAGSKVSEQLIAANVDTLFIVNSLNQDFNLSRIERYLAIAHDSGCEPVIILTKADCCDTPESFKQQVQALDPFLMVEAVNSLDTDSVEALKSWCKVGKTVAFVGSSGVGKSTLVNTLMQSQDQETGGVREDDSKGRHTTTSRSMHIMPTGALLLDTPGIRELQIADCEQGVEETFSDIAKLAQQCRFADCQHQAEPKCAVQKAISIGQLDERRLNNYFKLLREQERNGSSIAEMRSKNKNLSKMYKSVQINARENKGK</sequence>
<feature type="binding site" evidence="10">
    <location>
        <position position="316"/>
    </location>
    <ligand>
        <name>Zn(2+)</name>
        <dbReference type="ChEBI" id="CHEBI:29105"/>
    </ligand>
</feature>
<evidence type="ECO:0000313" key="14">
    <source>
        <dbReference type="EMBL" id="CAG22258.1"/>
    </source>
</evidence>
<dbReference type="Proteomes" id="UP000000593">
    <property type="component" value="Chromosome 2"/>
</dbReference>
<evidence type="ECO:0000256" key="11">
    <source>
        <dbReference type="SAM" id="MobiDB-lite"/>
    </source>
</evidence>
<dbReference type="InterPro" id="IPR010914">
    <property type="entry name" value="RsgA_GTPase_dom"/>
</dbReference>
<evidence type="ECO:0000256" key="6">
    <source>
        <dbReference type="ARBA" id="ARBA00022801"/>
    </source>
</evidence>
<dbReference type="Gene3D" id="1.10.40.50">
    <property type="entry name" value="Probable gtpase engc, domain 3"/>
    <property type="match status" value="1"/>
</dbReference>
<evidence type="ECO:0000259" key="13">
    <source>
        <dbReference type="PROSITE" id="PS51721"/>
    </source>
</evidence>
<evidence type="ECO:0000256" key="5">
    <source>
        <dbReference type="ARBA" id="ARBA00022741"/>
    </source>
</evidence>
<comment type="subcellular location">
    <subcellularLocation>
        <location evidence="10">Cytoplasm</location>
    </subcellularLocation>
</comment>
<reference evidence="15" key="1">
    <citation type="journal article" date="2005" name="Science">
        <title>Life at depth: Photobacterium profundum genome sequence and expression analysis.</title>
        <authorList>
            <person name="Vezzi A."/>
            <person name="Campanaro S."/>
            <person name="D'Angelo M."/>
            <person name="Simonato F."/>
            <person name="Vitulo N."/>
            <person name="Lauro F.M."/>
            <person name="Cestaro A."/>
            <person name="Malacrida G."/>
            <person name="Simionati B."/>
            <person name="Cannata N."/>
            <person name="Romualdi C."/>
            <person name="Bartlett D.H."/>
            <person name="Valle G."/>
        </authorList>
    </citation>
    <scope>NUCLEOTIDE SEQUENCE [LARGE SCALE GENOMIC DNA]</scope>
    <source>
        <strain evidence="15">ATCC BAA-1253 / SS9</strain>
    </source>
</reference>
<dbReference type="InterPro" id="IPR027417">
    <property type="entry name" value="P-loop_NTPase"/>
</dbReference>
<dbReference type="KEGG" id="ppr:PBPRB0385"/>
<organism evidence="14 15">
    <name type="scientific">Photobacterium profundum (strain SS9)</name>
    <dbReference type="NCBI Taxonomy" id="298386"/>
    <lineage>
        <taxon>Bacteria</taxon>
        <taxon>Pseudomonadati</taxon>
        <taxon>Pseudomonadota</taxon>
        <taxon>Gammaproteobacteria</taxon>
        <taxon>Vibrionales</taxon>
        <taxon>Vibrionaceae</taxon>
        <taxon>Photobacterium</taxon>
    </lineage>
</organism>
<dbReference type="PROSITE" id="PS51721">
    <property type="entry name" value="G_CP"/>
    <property type="match status" value="1"/>
</dbReference>
<keyword evidence="6 10" id="KW-0378">Hydrolase</keyword>
<gene>
    <name evidence="14" type="primary">BC2005</name>
    <name evidence="10" type="synonym">rsgA</name>
    <name evidence="14" type="ordered locus">PBPRB0385</name>
</gene>
<feature type="binding site" evidence="10">
    <location>
        <begin position="228"/>
        <end position="236"/>
    </location>
    <ligand>
        <name>GTP</name>
        <dbReference type="ChEBI" id="CHEBI:37565"/>
    </ligand>
</feature>
<evidence type="ECO:0000313" key="15">
    <source>
        <dbReference type="Proteomes" id="UP000000593"/>
    </source>
</evidence>
<evidence type="ECO:0000256" key="10">
    <source>
        <dbReference type="HAMAP-Rule" id="MF_01820"/>
    </source>
</evidence>
<evidence type="ECO:0000256" key="4">
    <source>
        <dbReference type="ARBA" id="ARBA00022730"/>
    </source>
</evidence>
<feature type="binding site" evidence="10">
    <location>
        <position position="322"/>
    </location>
    <ligand>
        <name>Zn(2+)</name>
        <dbReference type="ChEBI" id="CHEBI:29105"/>
    </ligand>
</feature>
<dbReference type="InterPro" id="IPR004881">
    <property type="entry name" value="Ribosome_biogen_GTPase_RsgA"/>
</dbReference>
<dbReference type="GO" id="GO:0019843">
    <property type="term" value="F:rRNA binding"/>
    <property type="evidence" value="ECO:0007669"/>
    <property type="project" value="UniProtKB-KW"/>
</dbReference>
<comment type="function">
    <text evidence="10">One of several proteins that assist in the late maturation steps of the functional core of the 30S ribosomal subunit. Helps release RbfA from mature subunits. May play a role in the assembly of ribosomal proteins into the subunit. Circularly permuted GTPase that catalyzes slow GTP hydrolysis, GTPase activity is stimulated by the 30S ribosomal subunit.</text>
</comment>
<dbReference type="GO" id="GO:0003924">
    <property type="term" value="F:GTPase activity"/>
    <property type="evidence" value="ECO:0007669"/>
    <property type="project" value="UniProtKB-UniRule"/>
</dbReference>
<keyword evidence="9 10" id="KW-0342">GTP-binding</keyword>
<keyword evidence="5 10" id="KW-0547">Nucleotide-binding</keyword>
<evidence type="ECO:0000256" key="8">
    <source>
        <dbReference type="ARBA" id="ARBA00022884"/>
    </source>
</evidence>
<evidence type="ECO:0000256" key="7">
    <source>
        <dbReference type="ARBA" id="ARBA00022833"/>
    </source>
</evidence>
<dbReference type="PANTHER" id="PTHR32120:SF10">
    <property type="entry name" value="SMALL RIBOSOMAL SUBUNIT BIOGENESIS GTPASE RSGA"/>
    <property type="match status" value="1"/>
</dbReference>
<protein>
    <recommendedName>
        <fullName evidence="10">Small ribosomal subunit biogenesis GTPase RsgA</fullName>
        <ecNumber evidence="10">3.6.1.-</ecNumber>
    </recommendedName>
</protein>
<dbReference type="AlphaFoldDB" id="Q6LKC2"/>
<dbReference type="HOGENOM" id="CLU_033617_0_1_6"/>
<feature type="binding site" evidence="10">
    <location>
        <begin position="176"/>
        <end position="179"/>
    </location>
    <ligand>
        <name>GTP</name>
        <dbReference type="ChEBI" id="CHEBI:37565"/>
    </ligand>
</feature>
<dbReference type="Gene3D" id="3.40.50.300">
    <property type="entry name" value="P-loop containing nucleotide triphosphate hydrolases"/>
    <property type="match status" value="1"/>
</dbReference>
<dbReference type="GO" id="GO:0042274">
    <property type="term" value="P:ribosomal small subunit biogenesis"/>
    <property type="evidence" value="ECO:0007669"/>
    <property type="project" value="UniProtKB-UniRule"/>
</dbReference>
<dbReference type="SUPFAM" id="SSF52540">
    <property type="entry name" value="P-loop containing nucleoside triphosphate hydrolases"/>
    <property type="match status" value="1"/>
</dbReference>
<keyword evidence="4 10" id="KW-0699">rRNA-binding</keyword>
<keyword evidence="1 10" id="KW-0963">Cytoplasm</keyword>